<dbReference type="InterPro" id="IPR053183">
    <property type="entry name" value="ASL1"/>
</dbReference>
<dbReference type="EMBL" id="CP093846">
    <property type="protein sequence ID" value="UNS95274.1"/>
    <property type="molecule type" value="Genomic_DNA"/>
</dbReference>
<accession>A0ABY3XLI8</accession>
<name>A0ABY3XLI8_9ACTN</name>
<dbReference type="GO" id="GO:0016787">
    <property type="term" value="F:hydrolase activity"/>
    <property type="evidence" value="ECO:0007669"/>
    <property type="project" value="UniProtKB-KW"/>
</dbReference>
<dbReference type="SUPFAM" id="SSF51445">
    <property type="entry name" value="(Trans)glycosidases"/>
    <property type="match status" value="1"/>
</dbReference>
<dbReference type="SMART" id="SM00205">
    <property type="entry name" value="THN"/>
    <property type="match status" value="1"/>
</dbReference>
<dbReference type="Pfam" id="PF11790">
    <property type="entry name" value="Glyco_hydro_cc"/>
    <property type="match status" value="1"/>
</dbReference>
<dbReference type="SUPFAM" id="SSF49870">
    <property type="entry name" value="Osmotin, thaumatin-like protein"/>
    <property type="match status" value="1"/>
</dbReference>
<gene>
    <name evidence="3" type="ORF">MMF93_01430</name>
</gene>
<dbReference type="InterPro" id="IPR017853">
    <property type="entry name" value="GH"/>
</dbReference>
<dbReference type="RefSeq" id="WP_242748734.1">
    <property type="nucleotide sequence ID" value="NZ_CP093846.1"/>
</dbReference>
<dbReference type="Gene3D" id="3.20.20.80">
    <property type="entry name" value="Glycosidases"/>
    <property type="match status" value="1"/>
</dbReference>
<evidence type="ECO:0000313" key="3">
    <source>
        <dbReference type="EMBL" id="UNS95274.1"/>
    </source>
</evidence>
<dbReference type="Pfam" id="PF00314">
    <property type="entry name" value="Thaumatin"/>
    <property type="match status" value="1"/>
</dbReference>
<dbReference type="InterPro" id="IPR024655">
    <property type="entry name" value="Asl1_glyco_hydro_catalytic"/>
</dbReference>
<evidence type="ECO:0000259" key="2">
    <source>
        <dbReference type="Pfam" id="PF11790"/>
    </source>
</evidence>
<feature type="domain" description="Asl1-like glycosyl hydrolase catalytic" evidence="2">
    <location>
        <begin position="297"/>
        <end position="501"/>
    </location>
</feature>
<proteinExistence type="predicted"/>
<dbReference type="Gene3D" id="2.60.110.10">
    <property type="entry name" value="Thaumatin"/>
    <property type="match status" value="1"/>
</dbReference>
<feature type="region of interest" description="Disordered" evidence="1">
    <location>
        <begin position="252"/>
        <end position="287"/>
    </location>
</feature>
<keyword evidence="4" id="KW-1185">Reference proteome</keyword>
<dbReference type="InterPro" id="IPR001938">
    <property type="entry name" value="Thaumatin"/>
</dbReference>
<dbReference type="PANTHER" id="PTHR34154">
    <property type="entry name" value="ALKALI-SENSITIVE LINKAGE PROTEIN 1"/>
    <property type="match status" value="1"/>
</dbReference>
<dbReference type="Proteomes" id="UP001202244">
    <property type="component" value="Chromosome"/>
</dbReference>
<keyword evidence="3" id="KW-0378">Hydrolase</keyword>
<dbReference type="InterPro" id="IPR037176">
    <property type="entry name" value="Osmotin/thaumatin-like_sf"/>
</dbReference>
<dbReference type="PROSITE" id="PS51367">
    <property type="entry name" value="THAUMATIN_2"/>
    <property type="match status" value="1"/>
</dbReference>
<evidence type="ECO:0000256" key="1">
    <source>
        <dbReference type="SAM" id="MobiDB-lite"/>
    </source>
</evidence>
<organism evidence="3 4">
    <name type="scientific">Streptomyces tubbatahanensis</name>
    <dbReference type="NCBI Taxonomy" id="2923272"/>
    <lineage>
        <taxon>Bacteria</taxon>
        <taxon>Bacillati</taxon>
        <taxon>Actinomycetota</taxon>
        <taxon>Actinomycetes</taxon>
        <taxon>Kitasatosporales</taxon>
        <taxon>Streptomycetaceae</taxon>
        <taxon>Streptomyces</taxon>
    </lineage>
</organism>
<protein>
    <submittedName>
        <fullName evidence="3">Glycosyl hydrolase</fullName>
    </submittedName>
</protein>
<sequence>MVVAAVSAVASGGFTGGSSDNAKDHVTEAAAAGDGEHTVTLRNQTGSRVWVGATVNADGSTPLTDLPVLDPGKSATITVPERSDAGHWRGKFFARQGCGGESGSTFHCAVGDCGPYADRCTTGEQPVSLAEFNFDPADAAAPWYNVSYVNAVSAAVTITPDGATPPENGGQCASVGCPVDLLSHCPPENLTKDKAGKPLVCVNPNRDAKTAYSEALTKQCPTAYAWSKHDAEQGNQVVRQCSECKGMTVTFHGPGGSDKPGTEPGNNPGHGDEPGSGDHPAAGHARGVALNPVDGATQALDDSGASWFHNWTSSSAGVAKPKGVEYVPTIWGAGSVTDAELDKAKKEGKNLLTFNEPDLPQQADMTPEQALDLWPRLEKTGLNLGAPAVAVDADKPGSWLDRFMKGAQERGLRVDFIPVHWYGSDFGPDASKQLAGYLKRVHDRYKKPVWLTEYALIDFTKDTPRYPSQEEQNAFITSSTKTLEGLDFVQRYAWFALSTQTSPTGLYDGANAKGGAKIYRDAG</sequence>
<reference evidence="3 4" key="1">
    <citation type="journal article" date="2023" name="Microbiol. Spectr.">
        <title>Synergy between Genome Mining, Metabolomics, and Bioinformatics Uncovers Antibacterial Chlorinated Carbazole Alkaloids and Their Biosynthetic Gene Cluster from Streptomyces tubbatahanensis sp. nov., a Novel Actinomycete Isolated from Sulu Sea, Philippines.</title>
        <authorList>
            <person name="Tenebro C.P."/>
            <person name="Trono D.J.V.L."/>
            <person name="Balida L.A.P."/>
            <person name="Bayog L.K.A."/>
            <person name="Bruna J.R."/>
            <person name="Sabido E.M."/>
            <person name="Caspe D.P.C."/>
            <person name="de Los Santos E.L.C."/>
            <person name="Saludes J.P."/>
            <person name="Dalisay D.S."/>
        </authorList>
    </citation>
    <scope>NUCLEOTIDE SEQUENCE [LARGE SCALE GENOMIC DNA]</scope>
    <source>
        <strain evidence="3 4">DSD3025</strain>
    </source>
</reference>
<dbReference type="PANTHER" id="PTHR34154:SF3">
    <property type="entry name" value="ALKALI-SENSITIVE LINKAGE PROTEIN 1"/>
    <property type="match status" value="1"/>
</dbReference>
<evidence type="ECO:0000313" key="4">
    <source>
        <dbReference type="Proteomes" id="UP001202244"/>
    </source>
</evidence>